<dbReference type="GO" id="GO:0020037">
    <property type="term" value="F:heme binding"/>
    <property type="evidence" value="ECO:0007669"/>
    <property type="project" value="UniProtKB-UniRule"/>
</dbReference>
<evidence type="ECO:0000256" key="18">
    <source>
        <dbReference type="RuleBase" id="RU363051"/>
    </source>
</evidence>
<evidence type="ECO:0000259" key="19">
    <source>
        <dbReference type="PROSITE" id="PS50873"/>
    </source>
</evidence>
<dbReference type="Pfam" id="PF00141">
    <property type="entry name" value="peroxidase"/>
    <property type="match status" value="1"/>
</dbReference>
<dbReference type="InParanoid" id="A0A409VF56"/>
<evidence type="ECO:0000256" key="10">
    <source>
        <dbReference type="ARBA" id="ARBA00023004"/>
    </source>
</evidence>
<keyword evidence="4 18" id="KW-0575">Peroxidase</keyword>
<keyword evidence="12" id="KW-0325">Glycoprotein</keyword>
<dbReference type="InterPro" id="IPR044831">
    <property type="entry name" value="Ccp1-like"/>
</dbReference>
<keyword evidence="5 15" id="KW-0349">Heme</keyword>
<dbReference type="AlphaFoldDB" id="A0A409VF56"/>
<keyword evidence="3" id="KW-0964">Secreted</keyword>
<dbReference type="Gene3D" id="1.10.420.10">
    <property type="entry name" value="Peroxidase, domain 2"/>
    <property type="match status" value="1"/>
</dbReference>
<feature type="binding site" description="axial binding residue" evidence="15">
    <location>
        <position position="231"/>
    </location>
    <ligand>
        <name>heme b</name>
        <dbReference type="ChEBI" id="CHEBI:60344"/>
    </ligand>
    <ligandPart>
        <name>Fe</name>
        <dbReference type="ChEBI" id="CHEBI:18248"/>
    </ligandPart>
</feature>
<dbReference type="Pfam" id="PF11895">
    <property type="entry name" value="Peroxidase_ext"/>
    <property type="match status" value="1"/>
</dbReference>
<feature type="active site" description="Proton acceptor" evidence="14">
    <location>
        <position position="101"/>
    </location>
</feature>
<evidence type="ECO:0000256" key="15">
    <source>
        <dbReference type="PIRSR" id="PIRSR601621-2"/>
    </source>
</evidence>
<name>A0A409VF56_9AGAR</name>
<feature type="binding site" evidence="15">
    <location>
        <position position="256"/>
    </location>
    <ligand>
        <name>Ca(2+)</name>
        <dbReference type="ChEBI" id="CHEBI:29108"/>
        <label>2</label>
    </ligand>
</feature>
<keyword evidence="6 15" id="KW-0479">Metal-binding</keyword>
<accession>A0A409VF56</accession>
<dbReference type="InterPro" id="IPR019794">
    <property type="entry name" value="Peroxidases_AS"/>
</dbReference>
<comment type="subcellular location">
    <subcellularLocation>
        <location evidence="1">Secreted</location>
    </subcellularLocation>
</comment>
<organism evidence="20 21">
    <name type="scientific">Gymnopilus dilepis</name>
    <dbReference type="NCBI Taxonomy" id="231916"/>
    <lineage>
        <taxon>Eukaryota</taxon>
        <taxon>Fungi</taxon>
        <taxon>Dikarya</taxon>
        <taxon>Basidiomycota</taxon>
        <taxon>Agaricomycotina</taxon>
        <taxon>Agaricomycetes</taxon>
        <taxon>Agaricomycetidae</taxon>
        <taxon>Agaricales</taxon>
        <taxon>Agaricineae</taxon>
        <taxon>Hymenogastraceae</taxon>
        <taxon>Gymnopilus</taxon>
    </lineage>
</organism>
<dbReference type="STRING" id="231916.A0A409VF56"/>
<feature type="binding site" evidence="15">
    <location>
        <position position="232"/>
    </location>
    <ligand>
        <name>Ca(2+)</name>
        <dbReference type="ChEBI" id="CHEBI:29108"/>
        <label>2</label>
    </ligand>
</feature>
<dbReference type="InterPro" id="IPR010255">
    <property type="entry name" value="Haem_peroxidase_sf"/>
</dbReference>
<dbReference type="EMBL" id="NHYE01005661">
    <property type="protein sequence ID" value="PPQ64887.1"/>
    <property type="molecule type" value="Genomic_DNA"/>
</dbReference>
<dbReference type="PROSITE" id="PS00436">
    <property type="entry name" value="PEROXIDASE_2"/>
    <property type="match status" value="1"/>
</dbReference>
<evidence type="ECO:0000256" key="3">
    <source>
        <dbReference type="ARBA" id="ARBA00022525"/>
    </source>
</evidence>
<evidence type="ECO:0000256" key="14">
    <source>
        <dbReference type="PIRSR" id="PIRSR601621-1"/>
    </source>
</evidence>
<dbReference type="GO" id="GO:0034599">
    <property type="term" value="P:cellular response to oxidative stress"/>
    <property type="evidence" value="ECO:0007669"/>
    <property type="project" value="InterPro"/>
</dbReference>
<feature type="binding site" evidence="15">
    <location>
        <position position="115"/>
    </location>
    <ligand>
        <name>Ca(2+)</name>
        <dbReference type="ChEBI" id="CHEBI:29108"/>
        <label>1</label>
    </ligand>
</feature>
<evidence type="ECO:0000313" key="20">
    <source>
        <dbReference type="EMBL" id="PPQ64887.1"/>
    </source>
</evidence>
<evidence type="ECO:0000256" key="6">
    <source>
        <dbReference type="ARBA" id="ARBA00022723"/>
    </source>
</evidence>
<dbReference type="Gene3D" id="1.10.520.10">
    <property type="match status" value="1"/>
</dbReference>
<feature type="binding site" evidence="15">
    <location>
        <position position="251"/>
    </location>
    <ligand>
        <name>Ca(2+)</name>
        <dbReference type="ChEBI" id="CHEBI:29108"/>
        <label>2</label>
    </ligand>
</feature>
<evidence type="ECO:0000256" key="16">
    <source>
        <dbReference type="PIRSR" id="PIRSR601621-3"/>
    </source>
</evidence>
<comment type="similarity">
    <text evidence="2 18">Belongs to the peroxidase family. Ligninase subfamily.</text>
</comment>
<dbReference type="PANTHER" id="PTHR31356:SF66">
    <property type="entry name" value="CATALASE-PEROXIDASE"/>
    <property type="match status" value="1"/>
</dbReference>
<keyword evidence="7" id="KW-0732">Signal</keyword>
<dbReference type="PRINTS" id="PR00462">
    <property type="entry name" value="LIGNINASE"/>
</dbReference>
<dbReference type="CDD" id="cd00692">
    <property type="entry name" value="ligninase"/>
    <property type="match status" value="1"/>
</dbReference>
<feature type="binding site" evidence="15">
    <location>
        <position position="119"/>
    </location>
    <ligand>
        <name>Ca(2+)</name>
        <dbReference type="ChEBI" id="CHEBI:29108"/>
        <label>1</label>
    </ligand>
</feature>
<evidence type="ECO:0000256" key="7">
    <source>
        <dbReference type="ARBA" id="ARBA00022729"/>
    </source>
</evidence>
<dbReference type="GO" id="GO:0042744">
    <property type="term" value="P:hydrogen peroxide catabolic process"/>
    <property type="evidence" value="ECO:0007669"/>
    <property type="project" value="UniProtKB-KW"/>
</dbReference>
<feature type="disulfide bond" evidence="17">
    <location>
        <begin position="304"/>
        <end position="367"/>
    </location>
</feature>
<evidence type="ECO:0000256" key="11">
    <source>
        <dbReference type="ARBA" id="ARBA00023157"/>
    </source>
</evidence>
<dbReference type="PROSITE" id="PS50873">
    <property type="entry name" value="PEROXIDASE_4"/>
    <property type="match status" value="1"/>
</dbReference>
<keyword evidence="8 15" id="KW-0106">Calcium</keyword>
<reference evidence="20 21" key="1">
    <citation type="journal article" date="2018" name="Evol. Lett.">
        <title>Horizontal gene cluster transfer increased hallucinogenic mushroom diversity.</title>
        <authorList>
            <person name="Reynolds H.T."/>
            <person name="Vijayakumar V."/>
            <person name="Gluck-Thaler E."/>
            <person name="Korotkin H.B."/>
            <person name="Matheny P.B."/>
            <person name="Slot J.C."/>
        </authorList>
    </citation>
    <scope>NUCLEOTIDE SEQUENCE [LARGE SCALE GENOMIC DNA]</scope>
    <source>
        <strain evidence="20 21">SRW20</strain>
    </source>
</reference>
<keyword evidence="21" id="KW-1185">Reference proteome</keyword>
<keyword evidence="13" id="KW-0376">Hydrogen peroxide</keyword>
<evidence type="ECO:0000256" key="8">
    <source>
        <dbReference type="ARBA" id="ARBA00022837"/>
    </source>
</evidence>
<dbReference type="PANTHER" id="PTHR31356">
    <property type="entry name" value="THYLAKOID LUMENAL 29 KDA PROTEIN, CHLOROPLASTIC-RELATED"/>
    <property type="match status" value="1"/>
</dbReference>
<dbReference type="InterPro" id="IPR024589">
    <property type="entry name" value="Ligninase_C"/>
</dbReference>
<dbReference type="OrthoDB" id="2113341at2759"/>
<proteinExistence type="inferred from homology"/>
<dbReference type="GO" id="GO:0000302">
    <property type="term" value="P:response to reactive oxygen species"/>
    <property type="evidence" value="ECO:0007669"/>
    <property type="project" value="TreeGrafter"/>
</dbReference>
<dbReference type="PRINTS" id="PR00458">
    <property type="entry name" value="PEROXIDASE"/>
</dbReference>
<feature type="binding site" evidence="15">
    <location>
        <position position="102"/>
    </location>
    <ligand>
        <name>Ca(2+)</name>
        <dbReference type="ChEBI" id="CHEBI:29108"/>
        <label>1</label>
    </ligand>
</feature>
<dbReference type="EC" id="1.11.1.-" evidence="18"/>
<feature type="disulfide bond" evidence="17">
    <location>
        <begin position="68"/>
        <end position="338"/>
    </location>
</feature>
<feature type="domain" description="Plant heme peroxidase family profile" evidence="19">
    <location>
        <begin position="115"/>
        <end position="336"/>
    </location>
</feature>
<dbReference type="Proteomes" id="UP000284706">
    <property type="component" value="Unassembled WGS sequence"/>
</dbReference>
<dbReference type="PROSITE" id="PS00435">
    <property type="entry name" value="PEROXIDASE_1"/>
    <property type="match status" value="1"/>
</dbReference>
<protein>
    <recommendedName>
        <fullName evidence="18">Peroxidase</fullName>
        <ecNumber evidence="18">1.11.1.-</ecNumber>
    </recommendedName>
</protein>
<sequence>MDSSLEGSKSNSEFLLFPLLNIFQVNEMVFARLTSLISVVLAASQITSAALTKRVTCSTGHVTANAACCKLFPIVDKIQQDLFDGGECGEEAHSALRLAFHDAIGFSIHGGKGGGADGSILIFNATEEAFRIRSYLTDANGGIDDITSRQFPVFQETGLTAGDFVHLAAAIGTANCPGAPRLQFMFGRPAPRAPAPDLTVPEPTDSVTAILERFADAGFSAREAVALLSSHTIAAADVVDPTIPGTPFDSTVGTFDSQVFLEVLLKGSLFPGNGSQPGEVLSPLHGEMRLQSDFLIARDPRTACFWQEKINNQALMVSEFKAAMAKLQVLGQRNLIDCSDVVPVPKTLTTPIKFPASFSRRDVDIACPQLPFPNLATVAGPAPTIPPVYVYSQ</sequence>
<evidence type="ECO:0000256" key="17">
    <source>
        <dbReference type="PIRSR" id="PIRSR601621-4"/>
    </source>
</evidence>
<evidence type="ECO:0000256" key="5">
    <source>
        <dbReference type="ARBA" id="ARBA00022617"/>
    </source>
</evidence>
<evidence type="ECO:0000256" key="9">
    <source>
        <dbReference type="ARBA" id="ARBA00023002"/>
    </source>
</evidence>
<evidence type="ECO:0000256" key="1">
    <source>
        <dbReference type="ARBA" id="ARBA00004613"/>
    </source>
</evidence>
<dbReference type="GO" id="GO:0046872">
    <property type="term" value="F:metal ion binding"/>
    <property type="evidence" value="ECO:0007669"/>
    <property type="project" value="UniProtKB-UniRule"/>
</dbReference>
<dbReference type="GO" id="GO:0004601">
    <property type="term" value="F:peroxidase activity"/>
    <property type="evidence" value="ECO:0007669"/>
    <property type="project" value="UniProtKB-KW"/>
</dbReference>
<feature type="disulfide bond" evidence="17">
    <location>
        <begin position="88"/>
        <end position="176"/>
    </location>
</feature>
<gene>
    <name evidence="20" type="ORF">CVT26_002605</name>
</gene>
<feature type="binding site" evidence="15">
    <location>
        <position position="117"/>
    </location>
    <ligand>
        <name>Ca(2+)</name>
        <dbReference type="ChEBI" id="CHEBI:29108"/>
        <label>1</label>
    </ligand>
</feature>
<feature type="site" description="Transition state stabilizer" evidence="16">
    <location>
        <position position="97"/>
    </location>
</feature>
<evidence type="ECO:0000256" key="12">
    <source>
        <dbReference type="ARBA" id="ARBA00023180"/>
    </source>
</evidence>
<evidence type="ECO:0000313" key="21">
    <source>
        <dbReference type="Proteomes" id="UP000284706"/>
    </source>
</evidence>
<dbReference type="InterPro" id="IPR019793">
    <property type="entry name" value="Peroxidases_heam-ligand_BS"/>
</dbReference>
<dbReference type="GO" id="GO:0005576">
    <property type="term" value="C:extracellular region"/>
    <property type="evidence" value="ECO:0007669"/>
    <property type="project" value="UniProtKB-SubCell"/>
</dbReference>
<comment type="cofactor">
    <cofactor evidence="15 18">
        <name>Ca(2+)</name>
        <dbReference type="ChEBI" id="CHEBI:29108"/>
    </cofactor>
    <text evidence="15 18">Binds 2 calcium ions per subunit.</text>
</comment>
<comment type="cofactor">
    <cofactor evidence="15">
        <name>heme b</name>
        <dbReference type="ChEBI" id="CHEBI:60344"/>
    </cofactor>
    <text evidence="15">Binds 1 heme b (iron(II)-protoporphyrin IX) group per subunit.</text>
</comment>
<feature type="disulfide bond" evidence="17">
    <location>
        <begin position="57"/>
        <end position="69"/>
    </location>
</feature>
<dbReference type="InterPro" id="IPR002016">
    <property type="entry name" value="Haem_peroxidase"/>
</dbReference>
<evidence type="ECO:0000256" key="4">
    <source>
        <dbReference type="ARBA" id="ARBA00022559"/>
    </source>
</evidence>
<evidence type="ECO:0000256" key="2">
    <source>
        <dbReference type="ARBA" id="ARBA00006089"/>
    </source>
</evidence>
<keyword evidence="10 15" id="KW-0408">Iron</keyword>
<dbReference type="InterPro" id="IPR001621">
    <property type="entry name" value="Ligninase"/>
</dbReference>
<dbReference type="SUPFAM" id="SSF48113">
    <property type="entry name" value="Heme-dependent peroxidases"/>
    <property type="match status" value="1"/>
</dbReference>
<keyword evidence="9 18" id="KW-0560">Oxidoreductase</keyword>
<keyword evidence="11 17" id="KW-1015">Disulfide bond</keyword>
<comment type="caution">
    <text evidence="20">The sequence shown here is derived from an EMBL/GenBank/DDBJ whole genome shotgun (WGS) entry which is preliminary data.</text>
</comment>
<evidence type="ECO:0000256" key="13">
    <source>
        <dbReference type="ARBA" id="ARBA00023324"/>
    </source>
</evidence>
<feature type="binding site" evidence="15">
    <location>
        <position position="249"/>
    </location>
    <ligand>
        <name>Ca(2+)</name>
        <dbReference type="ChEBI" id="CHEBI:29108"/>
        <label>2</label>
    </ligand>
</feature>